<organism evidence="2 3">
    <name type="scientific">Solanum commersonii</name>
    <name type="common">Commerson's wild potato</name>
    <name type="synonym">Commerson's nightshade</name>
    <dbReference type="NCBI Taxonomy" id="4109"/>
    <lineage>
        <taxon>Eukaryota</taxon>
        <taxon>Viridiplantae</taxon>
        <taxon>Streptophyta</taxon>
        <taxon>Embryophyta</taxon>
        <taxon>Tracheophyta</taxon>
        <taxon>Spermatophyta</taxon>
        <taxon>Magnoliopsida</taxon>
        <taxon>eudicotyledons</taxon>
        <taxon>Gunneridae</taxon>
        <taxon>Pentapetalae</taxon>
        <taxon>asterids</taxon>
        <taxon>lamiids</taxon>
        <taxon>Solanales</taxon>
        <taxon>Solanaceae</taxon>
        <taxon>Solanoideae</taxon>
        <taxon>Solaneae</taxon>
        <taxon>Solanum</taxon>
    </lineage>
</organism>
<protein>
    <submittedName>
        <fullName evidence="2">Uncharacterized protein</fullName>
    </submittedName>
</protein>
<accession>A0A9J6A680</accession>
<sequence length="181" mass="20469">MDLNNQDSQLTQVLNNVLGLIEDDSLLSQNYDYDQDSDGGYGDGPEVYLHKRNRSEQEESISASDGEEYKVDDEWEEDEDTMNDDNLSYQQYIEGPVVGMVFDTVESLLAFYKEHSHSTGFGVVKKSSKKKGCEYSRQISRSLKRSLEAHDIARIRPPKSIRHLEVQAGGPNRIGSTPKDC</sequence>
<dbReference type="Proteomes" id="UP000824120">
    <property type="component" value="Chromosome 2"/>
</dbReference>
<dbReference type="OrthoDB" id="1328909at2759"/>
<dbReference type="AlphaFoldDB" id="A0A9J6A680"/>
<feature type="region of interest" description="Disordered" evidence="1">
    <location>
        <begin position="52"/>
        <end position="81"/>
    </location>
</feature>
<name>A0A9J6A680_SOLCO</name>
<comment type="caution">
    <text evidence="2">The sequence shown here is derived from an EMBL/GenBank/DDBJ whole genome shotgun (WGS) entry which is preliminary data.</text>
</comment>
<gene>
    <name evidence="2" type="ORF">H5410_004934</name>
</gene>
<evidence type="ECO:0000313" key="3">
    <source>
        <dbReference type="Proteomes" id="UP000824120"/>
    </source>
</evidence>
<reference evidence="2 3" key="1">
    <citation type="submission" date="2020-09" db="EMBL/GenBank/DDBJ databases">
        <title>De no assembly of potato wild relative species, Solanum commersonii.</title>
        <authorList>
            <person name="Cho K."/>
        </authorList>
    </citation>
    <scope>NUCLEOTIDE SEQUENCE [LARGE SCALE GENOMIC DNA]</scope>
    <source>
        <strain evidence="2">LZ3.2</strain>
        <tissue evidence="2">Leaf</tissue>
    </source>
</reference>
<keyword evidence="3" id="KW-1185">Reference proteome</keyword>
<feature type="compositionally biased region" description="Acidic residues" evidence="1">
    <location>
        <begin position="70"/>
        <end position="81"/>
    </location>
</feature>
<feature type="region of interest" description="Disordered" evidence="1">
    <location>
        <begin position="158"/>
        <end position="181"/>
    </location>
</feature>
<dbReference type="PANTHER" id="PTHR46328:SF35">
    <property type="entry name" value="PROTEIN FAR1-RELATED SEQUENCE 5-LIKE"/>
    <property type="match status" value="1"/>
</dbReference>
<evidence type="ECO:0000256" key="1">
    <source>
        <dbReference type="SAM" id="MobiDB-lite"/>
    </source>
</evidence>
<proteinExistence type="predicted"/>
<evidence type="ECO:0000313" key="2">
    <source>
        <dbReference type="EMBL" id="KAG5619716.1"/>
    </source>
</evidence>
<dbReference type="PANTHER" id="PTHR46328">
    <property type="entry name" value="FAR-RED IMPAIRED RESPONSIVE (FAR1) FAMILY PROTEIN-RELATED"/>
    <property type="match status" value="1"/>
</dbReference>
<dbReference type="EMBL" id="JACXVP010000002">
    <property type="protein sequence ID" value="KAG5619716.1"/>
    <property type="molecule type" value="Genomic_DNA"/>
</dbReference>